<dbReference type="InterPro" id="IPR010982">
    <property type="entry name" value="Lambda_DNA-bd_dom_sf"/>
</dbReference>
<dbReference type="EMBL" id="LAZR01006085">
    <property type="protein sequence ID" value="KKM94862.1"/>
    <property type="molecule type" value="Genomic_DNA"/>
</dbReference>
<dbReference type="PANTHER" id="PTHR36924">
    <property type="entry name" value="ANTITOXIN HIGA-1"/>
    <property type="match status" value="1"/>
</dbReference>
<dbReference type="SMART" id="SM00530">
    <property type="entry name" value="HTH_XRE"/>
    <property type="match status" value="1"/>
</dbReference>
<feature type="non-terminal residue" evidence="3">
    <location>
        <position position="77"/>
    </location>
</feature>
<dbReference type="NCBIfam" id="TIGR02607">
    <property type="entry name" value="antidote_HigA"/>
    <property type="match status" value="1"/>
</dbReference>
<dbReference type="AlphaFoldDB" id="A0A0F9PNV6"/>
<accession>A0A0F9PNV6</accession>
<dbReference type="CDD" id="cd00093">
    <property type="entry name" value="HTH_XRE"/>
    <property type="match status" value="1"/>
</dbReference>
<evidence type="ECO:0000256" key="1">
    <source>
        <dbReference type="ARBA" id="ARBA00023125"/>
    </source>
</evidence>
<keyword evidence="1" id="KW-0238">DNA-binding</keyword>
<dbReference type="PANTHER" id="PTHR36924:SF1">
    <property type="entry name" value="ANTITOXIN HIGA-1"/>
    <property type="match status" value="1"/>
</dbReference>
<sequence>MFTIEREPTPPGEILAEEFLKPMNLTQKQLADHLGCDVKVINRIVNNRTSITAEMAVKLGFALGTSPEFWLNAQQAA</sequence>
<dbReference type="PROSITE" id="PS50943">
    <property type="entry name" value="HTH_CROC1"/>
    <property type="match status" value="1"/>
</dbReference>
<dbReference type="Gene3D" id="1.10.260.40">
    <property type="entry name" value="lambda repressor-like DNA-binding domains"/>
    <property type="match status" value="1"/>
</dbReference>
<protein>
    <recommendedName>
        <fullName evidence="2">HTH cro/C1-type domain-containing protein</fullName>
    </recommendedName>
</protein>
<evidence type="ECO:0000313" key="3">
    <source>
        <dbReference type="EMBL" id="KKM94862.1"/>
    </source>
</evidence>
<dbReference type="InterPro" id="IPR001387">
    <property type="entry name" value="Cro/C1-type_HTH"/>
</dbReference>
<dbReference type="SUPFAM" id="SSF47413">
    <property type="entry name" value="lambda repressor-like DNA-binding domains"/>
    <property type="match status" value="1"/>
</dbReference>
<evidence type="ECO:0000259" key="2">
    <source>
        <dbReference type="PROSITE" id="PS50943"/>
    </source>
</evidence>
<dbReference type="InterPro" id="IPR013430">
    <property type="entry name" value="Toxin_antidote_HigA"/>
</dbReference>
<dbReference type="Pfam" id="PF01381">
    <property type="entry name" value="HTH_3"/>
    <property type="match status" value="1"/>
</dbReference>
<name>A0A0F9PNV6_9ZZZZ</name>
<feature type="domain" description="HTH cro/C1-type" evidence="2">
    <location>
        <begin position="24"/>
        <end position="70"/>
    </location>
</feature>
<organism evidence="3">
    <name type="scientific">marine sediment metagenome</name>
    <dbReference type="NCBI Taxonomy" id="412755"/>
    <lineage>
        <taxon>unclassified sequences</taxon>
        <taxon>metagenomes</taxon>
        <taxon>ecological metagenomes</taxon>
    </lineage>
</organism>
<dbReference type="GO" id="GO:0003677">
    <property type="term" value="F:DNA binding"/>
    <property type="evidence" value="ECO:0007669"/>
    <property type="project" value="UniProtKB-KW"/>
</dbReference>
<comment type="caution">
    <text evidence="3">The sequence shown here is derived from an EMBL/GenBank/DDBJ whole genome shotgun (WGS) entry which is preliminary data.</text>
</comment>
<proteinExistence type="predicted"/>
<reference evidence="3" key="1">
    <citation type="journal article" date="2015" name="Nature">
        <title>Complex archaea that bridge the gap between prokaryotes and eukaryotes.</title>
        <authorList>
            <person name="Spang A."/>
            <person name="Saw J.H."/>
            <person name="Jorgensen S.L."/>
            <person name="Zaremba-Niedzwiedzka K."/>
            <person name="Martijn J."/>
            <person name="Lind A.E."/>
            <person name="van Eijk R."/>
            <person name="Schleper C."/>
            <person name="Guy L."/>
            <person name="Ettema T.J."/>
        </authorList>
    </citation>
    <scope>NUCLEOTIDE SEQUENCE</scope>
</reference>
<gene>
    <name evidence="3" type="ORF">LCGC14_1194110</name>
</gene>